<dbReference type="GO" id="GO:0005829">
    <property type="term" value="C:cytosol"/>
    <property type="evidence" value="ECO:0007669"/>
    <property type="project" value="TreeGrafter"/>
</dbReference>
<dbReference type="Pfam" id="PF00929">
    <property type="entry name" value="RNase_T"/>
    <property type="match status" value="1"/>
</dbReference>
<dbReference type="OrthoDB" id="9804290at2"/>
<accession>A0A7W1X8R0</accession>
<comment type="caution">
    <text evidence="5">The sequence shown here is derived from an EMBL/GenBank/DDBJ whole genome shotgun (WGS) entry which is preliminary data.</text>
</comment>
<gene>
    <name evidence="5" type="ORF">H1164_03920</name>
</gene>
<keyword evidence="3 5" id="KW-0269">Exonuclease</keyword>
<dbReference type="PANTHER" id="PTHR30231:SF41">
    <property type="entry name" value="DNA POLYMERASE III SUBUNIT EPSILON"/>
    <property type="match status" value="1"/>
</dbReference>
<reference evidence="5 6" key="1">
    <citation type="submission" date="2020-07" db="EMBL/GenBank/DDBJ databases">
        <authorList>
            <person name="Feng H."/>
        </authorList>
    </citation>
    <scope>NUCLEOTIDE SEQUENCE [LARGE SCALE GENOMIC DNA]</scope>
    <source>
        <strain evidence="6">s-11</strain>
    </source>
</reference>
<evidence type="ECO:0000313" key="5">
    <source>
        <dbReference type="EMBL" id="MBA4542049.1"/>
    </source>
</evidence>
<keyword evidence="1" id="KW-0540">Nuclease</keyword>
<evidence type="ECO:0000256" key="2">
    <source>
        <dbReference type="ARBA" id="ARBA00022801"/>
    </source>
</evidence>
<dbReference type="InterPro" id="IPR013520">
    <property type="entry name" value="Ribonucl_H"/>
</dbReference>
<feature type="domain" description="Exonuclease" evidence="4">
    <location>
        <begin position="33"/>
        <end position="199"/>
    </location>
</feature>
<dbReference type="Gene3D" id="3.30.420.10">
    <property type="entry name" value="Ribonuclease H-like superfamily/Ribonuclease H"/>
    <property type="match status" value="1"/>
</dbReference>
<evidence type="ECO:0000313" key="6">
    <source>
        <dbReference type="Proteomes" id="UP000530514"/>
    </source>
</evidence>
<dbReference type="CDD" id="cd06127">
    <property type="entry name" value="DEDDh"/>
    <property type="match status" value="1"/>
</dbReference>
<dbReference type="GO" id="GO:0045004">
    <property type="term" value="P:DNA replication proofreading"/>
    <property type="evidence" value="ECO:0007669"/>
    <property type="project" value="TreeGrafter"/>
</dbReference>
<keyword evidence="6" id="KW-1185">Reference proteome</keyword>
<dbReference type="EMBL" id="JACEIP010000004">
    <property type="protein sequence ID" value="MBA4542049.1"/>
    <property type="molecule type" value="Genomic_DNA"/>
</dbReference>
<dbReference type="SUPFAM" id="SSF53098">
    <property type="entry name" value="Ribonuclease H-like"/>
    <property type="match status" value="1"/>
</dbReference>
<sequence length="281" mass="32625">MKHEAHIIPREEWTDADNIYEKLLEEDDRMSKYYTFVDIETTGLDYRADQIIEIAALKTDGERLLSVFHTLVKLGEFYELTPEISELTGIKQEDLANGMDESETTERFMRFAGDSIIVAHNAPFDLSFIYGMLPYFDDSVRPEFICTRAMSFLENPFKSASLAESCKRHKIPVVGHHRALTDALMTFELFKILREKLDAKGIDYQNVVIDSEERPLNYIPVGAKVINAEKFRAKLEEKEEQWIAEKFGNILSDPNKKYFTKPDGMTHKEFMEKLMREAKRS</sequence>
<protein>
    <submittedName>
        <fullName evidence="5">3'-5' exonuclease</fullName>
    </submittedName>
</protein>
<evidence type="ECO:0000256" key="3">
    <source>
        <dbReference type="ARBA" id="ARBA00022839"/>
    </source>
</evidence>
<dbReference type="SMART" id="SM00479">
    <property type="entry name" value="EXOIII"/>
    <property type="match status" value="1"/>
</dbReference>
<dbReference type="AlphaFoldDB" id="A0A7W1X8R0"/>
<dbReference type="FunFam" id="3.30.420.10:FF:000045">
    <property type="entry name" value="3'-5' exonuclease DinG"/>
    <property type="match status" value="1"/>
</dbReference>
<name>A0A7W1X8R0_9BACL</name>
<keyword evidence="2" id="KW-0378">Hydrolase</keyword>
<dbReference type="GO" id="GO:0003676">
    <property type="term" value="F:nucleic acid binding"/>
    <property type="evidence" value="ECO:0007669"/>
    <property type="project" value="InterPro"/>
</dbReference>
<dbReference type="PANTHER" id="PTHR30231">
    <property type="entry name" value="DNA POLYMERASE III SUBUNIT EPSILON"/>
    <property type="match status" value="1"/>
</dbReference>
<dbReference type="GO" id="GO:0008408">
    <property type="term" value="F:3'-5' exonuclease activity"/>
    <property type="evidence" value="ECO:0007669"/>
    <property type="project" value="TreeGrafter"/>
</dbReference>
<dbReference type="InterPro" id="IPR036397">
    <property type="entry name" value="RNaseH_sf"/>
</dbReference>
<dbReference type="InterPro" id="IPR012337">
    <property type="entry name" value="RNaseH-like_sf"/>
</dbReference>
<dbReference type="Proteomes" id="UP000530514">
    <property type="component" value="Unassembled WGS sequence"/>
</dbReference>
<dbReference type="RefSeq" id="WP_052153912.1">
    <property type="nucleotide sequence ID" value="NZ_JACEIP010000004.1"/>
</dbReference>
<proteinExistence type="predicted"/>
<evidence type="ECO:0000259" key="4">
    <source>
        <dbReference type="SMART" id="SM00479"/>
    </source>
</evidence>
<evidence type="ECO:0000256" key="1">
    <source>
        <dbReference type="ARBA" id="ARBA00022722"/>
    </source>
</evidence>
<organism evidence="5 6">
    <name type="scientific">Thermoactinomyces daqus</name>
    <dbReference type="NCBI Taxonomy" id="1329516"/>
    <lineage>
        <taxon>Bacteria</taxon>
        <taxon>Bacillati</taxon>
        <taxon>Bacillota</taxon>
        <taxon>Bacilli</taxon>
        <taxon>Bacillales</taxon>
        <taxon>Thermoactinomycetaceae</taxon>
        <taxon>Thermoactinomyces</taxon>
    </lineage>
</organism>